<reference evidence="1 2" key="1">
    <citation type="journal article" date="2012" name="Genome Biol.">
        <title>Sequencing three crocodilian genomes to illuminate the evolution of archosaurs and amniotes.</title>
        <authorList>
            <person name="St John J.A."/>
            <person name="Braun E.L."/>
            <person name="Isberg S.R."/>
            <person name="Miles L.G."/>
            <person name="Chong A.Y."/>
            <person name="Gongora J."/>
            <person name="Dalzell P."/>
            <person name="Moran C."/>
            <person name="Bed'hom B."/>
            <person name="Abzhanov A."/>
            <person name="Burgess S.C."/>
            <person name="Cooksey A.M."/>
            <person name="Castoe T.A."/>
            <person name="Crawford N.G."/>
            <person name="Densmore L.D."/>
            <person name="Drew J.C."/>
            <person name="Edwards S.V."/>
            <person name="Faircloth B.C."/>
            <person name="Fujita M.K."/>
            <person name="Greenwold M.J."/>
            <person name="Hoffmann F.G."/>
            <person name="Howard J.M."/>
            <person name="Iguchi T."/>
            <person name="Janes D.E."/>
            <person name="Khan S.Y."/>
            <person name="Kohno S."/>
            <person name="de Koning A.J."/>
            <person name="Lance S.L."/>
            <person name="McCarthy F.M."/>
            <person name="McCormack J.E."/>
            <person name="Merchant M.E."/>
            <person name="Peterson D.G."/>
            <person name="Pollock D.D."/>
            <person name="Pourmand N."/>
            <person name="Raney B.J."/>
            <person name="Roessler K.A."/>
            <person name="Sanford J.R."/>
            <person name="Sawyer R.H."/>
            <person name="Schmidt C.J."/>
            <person name="Triplett E.W."/>
            <person name="Tuberville T.D."/>
            <person name="Venegas-Anaya M."/>
            <person name="Howard J.T."/>
            <person name="Jarvis E.D."/>
            <person name="Guillette L.J.Jr."/>
            <person name="Glenn T.C."/>
            <person name="Green R.E."/>
            <person name="Ray D.A."/>
        </authorList>
    </citation>
    <scope>NUCLEOTIDE SEQUENCE [LARGE SCALE GENOMIC DNA]</scope>
    <source>
        <strain evidence="1">KSC_2009_1</strain>
    </source>
</reference>
<dbReference type="Proteomes" id="UP000050525">
    <property type="component" value="Unassembled WGS sequence"/>
</dbReference>
<evidence type="ECO:0000313" key="1">
    <source>
        <dbReference type="EMBL" id="KYO35317.1"/>
    </source>
</evidence>
<comment type="caution">
    <text evidence="1">The sequence shown here is derived from an EMBL/GenBank/DDBJ whole genome shotgun (WGS) entry which is preliminary data.</text>
</comment>
<dbReference type="AlphaFoldDB" id="A0A151NET9"/>
<keyword evidence="2" id="KW-1185">Reference proteome</keyword>
<proteinExistence type="predicted"/>
<protein>
    <submittedName>
        <fullName evidence="1">Uncharacterized protein</fullName>
    </submittedName>
</protein>
<name>A0A151NET9_ALLMI</name>
<evidence type="ECO:0000313" key="2">
    <source>
        <dbReference type="Proteomes" id="UP000050525"/>
    </source>
</evidence>
<sequence>MEVFSRMLVLKSVYSNKPLLLITGVKYVSCGPGPWTYAATQMQPCHTSCWRHKPGEPQWSESGLGAPESFT</sequence>
<gene>
    <name evidence="1" type="ORF">Y1Q_0007910</name>
</gene>
<dbReference type="EMBL" id="AKHW03003201">
    <property type="protein sequence ID" value="KYO35317.1"/>
    <property type="molecule type" value="Genomic_DNA"/>
</dbReference>
<accession>A0A151NET9</accession>
<organism evidence="1 2">
    <name type="scientific">Alligator mississippiensis</name>
    <name type="common">American alligator</name>
    <dbReference type="NCBI Taxonomy" id="8496"/>
    <lineage>
        <taxon>Eukaryota</taxon>
        <taxon>Metazoa</taxon>
        <taxon>Chordata</taxon>
        <taxon>Craniata</taxon>
        <taxon>Vertebrata</taxon>
        <taxon>Euteleostomi</taxon>
        <taxon>Archelosauria</taxon>
        <taxon>Archosauria</taxon>
        <taxon>Crocodylia</taxon>
        <taxon>Alligatoridae</taxon>
        <taxon>Alligatorinae</taxon>
        <taxon>Alligator</taxon>
    </lineage>
</organism>